<organism evidence="2 3">
    <name type="scientific">Xylocopa violacea</name>
    <name type="common">Violet carpenter bee</name>
    <name type="synonym">Apis violacea</name>
    <dbReference type="NCBI Taxonomy" id="135666"/>
    <lineage>
        <taxon>Eukaryota</taxon>
        <taxon>Metazoa</taxon>
        <taxon>Ecdysozoa</taxon>
        <taxon>Arthropoda</taxon>
        <taxon>Hexapoda</taxon>
        <taxon>Insecta</taxon>
        <taxon>Pterygota</taxon>
        <taxon>Neoptera</taxon>
        <taxon>Endopterygota</taxon>
        <taxon>Hymenoptera</taxon>
        <taxon>Apocrita</taxon>
        <taxon>Aculeata</taxon>
        <taxon>Apoidea</taxon>
        <taxon>Anthophila</taxon>
        <taxon>Apidae</taxon>
        <taxon>Xylocopa</taxon>
        <taxon>Xylocopa</taxon>
    </lineage>
</organism>
<sequence length="242" mass="26655">MRVFVPLLAIVLVACRASEVDEDQTATTYGNGGQLVGPLEKFKDVIRKGDSKLGLPMLDPYTGKHLDVNIDSAGLVSMHGGLDDVRESGLANYQVLKGDFALAGLKVNVSLLWDQINILTKYDVKGVLGSNIEFYGTGTLAAVIRGLQVAVDLKLSVKNEHLYVSQMTLHVHMKKLDFKVTGMYNDPETSESVSQIVSEVAPSLLDDYQDRIMNYLEPVLRGEVNKVLQHFTMKDLLDMIKG</sequence>
<proteinExistence type="predicted"/>
<dbReference type="SMART" id="SM00700">
    <property type="entry name" value="JHBP"/>
    <property type="match status" value="1"/>
</dbReference>
<dbReference type="PANTHER" id="PTHR11008">
    <property type="entry name" value="PROTEIN TAKEOUT-LIKE PROTEIN"/>
    <property type="match status" value="1"/>
</dbReference>
<dbReference type="Proteomes" id="UP001642520">
    <property type="component" value="Unassembled WGS sequence"/>
</dbReference>
<evidence type="ECO:0000313" key="3">
    <source>
        <dbReference type="Proteomes" id="UP001642520"/>
    </source>
</evidence>
<dbReference type="Gene3D" id="3.15.10.30">
    <property type="entry name" value="Haemolymph juvenile hormone binding protein"/>
    <property type="match status" value="1"/>
</dbReference>
<name>A0ABP1NJB2_XYLVO</name>
<keyword evidence="1" id="KW-0732">Signal</keyword>
<gene>
    <name evidence="2" type="ORF">XYLVIOL_LOCUS4775</name>
</gene>
<reference evidence="2 3" key="1">
    <citation type="submission" date="2024-08" db="EMBL/GenBank/DDBJ databases">
        <authorList>
            <person name="Will J Nash"/>
            <person name="Angela Man"/>
            <person name="Seanna McTaggart"/>
            <person name="Kendall Baker"/>
            <person name="Tom Barker"/>
            <person name="Leah Catchpole"/>
            <person name="Alex Durrant"/>
            <person name="Karim Gharbi"/>
            <person name="Naomi Irish"/>
            <person name="Gemy Kaithakottil"/>
            <person name="Debby Ku"/>
            <person name="Aaliyah Providence"/>
            <person name="Felix Shaw"/>
            <person name="David Swarbreck"/>
            <person name="Chris Watkins"/>
            <person name="Ann M. McCartney"/>
            <person name="Giulio Formenti"/>
            <person name="Alice Mouton"/>
            <person name="Noel Vella"/>
            <person name="Bjorn M von Reumont"/>
            <person name="Adriana Vella"/>
            <person name="Wilfried Haerty"/>
        </authorList>
    </citation>
    <scope>NUCLEOTIDE SEQUENCE [LARGE SCALE GENOMIC DNA]</scope>
</reference>
<dbReference type="PROSITE" id="PS51257">
    <property type="entry name" value="PROKAR_LIPOPROTEIN"/>
    <property type="match status" value="1"/>
</dbReference>
<accession>A0ABP1NJB2</accession>
<evidence type="ECO:0000313" key="2">
    <source>
        <dbReference type="EMBL" id="CAL7941037.1"/>
    </source>
</evidence>
<evidence type="ECO:0000256" key="1">
    <source>
        <dbReference type="SAM" id="SignalP"/>
    </source>
</evidence>
<feature type="chain" id="PRO_5047049788" evidence="1">
    <location>
        <begin position="18"/>
        <end position="242"/>
    </location>
</feature>
<feature type="signal peptide" evidence="1">
    <location>
        <begin position="1"/>
        <end position="17"/>
    </location>
</feature>
<keyword evidence="3" id="KW-1185">Reference proteome</keyword>
<dbReference type="InterPro" id="IPR038606">
    <property type="entry name" value="To_sf"/>
</dbReference>
<dbReference type="Pfam" id="PF06585">
    <property type="entry name" value="JHBP"/>
    <property type="match status" value="1"/>
</dbReference>
<comment type="caution">
    <text evidence="2">The sequence shown here is derived from an EMBL/GenBank/DDBJ whole genome shotgun (WGS) entry which is preliminary data.</text>
</comment>
<dbReference type="EMBL" id="CAXAJV020001292">
    <property type="protein sequence ID" value="CAL7941037.1"/>
    <property type="molecule type" value="Genomic_DNA"/>
</dbReference>
<protein>
    <submittedName>
        <fullName evidence="2">Uncharacterized protein</fullName>
    </submittedName>
</protein>
<dbReference type="InterPro" id="IPR010562">
    <property type="entry name" value="Haemolymph_juvenile_hormone-bd"/>
</dbReference>
<dbReference type="PANTHER" id="PTHR11008:SF29">
    <property type="entry name" value="IP17226P"/>
    <property type="match status" value="1"/>
</dbReference>